<dbReference type="EMBL" id="JNBY01000131">
    <property type="protein sequence ID" value="KDN81773.1"/>
    <property type="molecule type" value="Genomic_DNA"/>
</dbReference>
<dbReference type="OrthoDB" id="3670437at2"/>
<dbReference type="Pfam" id="PF00756">
    <property type="entry name" value="Esterase"/>
    <property type="match status" value="1"/>
</dbReference>
<keyword evidence="2" id="KW-0472">Membrane</keyword>
<gene>
    <name evidence="3" type="ORF">KCH_64930</name>
</gene>
<name>A0A066YJY1_9ACTN</name>
<evidence type="ECO:0000256" key="1">
    <source>
        <dbReference type="SAM" id="MobiDB-lite"/>
    </source>
</evidence>
<sequence>MGLTSTTLLLFTSEIALAVMAATVWWWPALAKRHWRTVLGRIGLLLGSQVTLLAVIGLVANNYFSFYSSWNDLLGTGKDGPVSVQAAAVPAAPVGATAAPSPSATAEPEPSNLPLLPAQELGKEPVDTTVGRDAKKVGEIRSVRIPGARTGLSTDGYVYLPPEYFQPGNEQRRFPAVIAMTGFPGDAKALITRFNYPGVALDEMRAGRMQPTVLVLMRPSPAMPADPECENVPGGPQAETYFAKDVPRAIGATYRTATGRAGWAVMGNSTGGYCAAKLAMRHPEVFAGGVSISGYLKAAEDVTTGDLFKGSQQRRDEADLLWRLQHLPMPATAIMLSGAEKGDGDFRKEADAFTAAAKPPLVTGVASVPEGGHNFQTWIKLLPSAFQFLSAHLKA</sequence>
<dbReference type="RefSeq" id="WP_035868284.1">
    <property type="nucleotide sequence ID" value="NZ_KK853997.1"/>
</dbReference>
<feature type="region of interest" description="Disordered" evidence="1">
    <location>
        <begin position="97"/>
        <end position="124"/>
    </location>
</feature>
<dbReference type="InterPro" id="IPR000801">
    <property type="entry name" value="Esterase-like"/>
</dbReference>
<accession>A0A066YJY1</accession>
<dbReference type="AlphaFoldDB" id="A0A066YJY1"/>
<feature type="transmembrane region" description="Helical" evidence="2">
    <location>
        <begin position="6"/>
        <end position="27"/>
    </location>
</feature>
<dbReference type="GO" id="GO:0016747">
    <property type="term" value="F:acyltransferase activity, transferring groups other than amino-acyl groups"/>
    <property type="evidence" value="ECO:0007669"/>
    <property type="project" value="TreeGrafter"/>
</dbReference>
<dbReference type="InterPro" id="IPR050583">
    <property type="entry name" value="Mycobacterial_A85_antigen"/>
</dbReference>
<keyword evidence="2" id="KW-1133">Transmembrane helix</keyword>
<dbReference type="PATRIC" id="fig|1348663.4.peg.6282"/>
<evidence type="ECO:0000256" key="2">
    <source>
        <dbReference type="SAM" id="Phobius"/>
    </source>
</evidence>
<feature type="transmembrane region" description="Helical" evidence="2">
    <location>
        <begin position="39"/>
        <end position="60"/>
    </location>
</feature>
<dbReference type="Proteomes" id="UP000027178">
    <property type="component" value="Unassembled WGS sequence"/>
</dbReference>
<keyword evidence="2" id="KW-0812">Transmembrane</keyword>
<protein>
    <submittedName>
        <fullName evidence="3">Esterase</fullName>
    </submittedName>
</protein>
<dbReference type="SUPFAM" id="SSF53474">
    <property type="entry name" value="alpha/beta-Hydrolases"/>
    <property type="match status" value="1"/>
</dbReference>
<keyword evidence="4" id="KW-1185">Reference proteome</keyword>
<feature type="compositionally biased region" description="Low complexity" evidence="1">
    <location>
        <begin position="97"/>
        <end position="110"/>
    </location>
</feature>
<dbReference type="InterPro" id="IPR029058">
    <property type="entry name" value="AB_hydrolase_fold"/>
</dbReference>
<dbReference type="eggNOG" id="COG0627">
    <property type="taxonomic scope" value="Bacteria"/>
</dbReference>
<evidence type="ECO:0000313" key="3">
    <source>
        <dbReference type="EMBL" id="KDN81773.1"/>
    </source>
</evidence>
<dbReference type="PANTHER" id="PTHR48098:SF1">
    <property type="entry name" value="DIACYLGLYCEROL ACYLTRANSFERASE_MYCOLYLTRANSFERASE AG85A"/>
    <property type="match status" value="1"/>
</dbReference>
<organism evidence="3 4">
    <name type="scientific">Kitasatospora cheerisanensis KCTC 2395</name>
    <dbReference type="NCBI Taxonomy" id="1348663"/>
    <lineage>
        <taxon>Bacteria</taxon>
        <taxon>Bacillati</taxon>
        <taxon>Actinomycetota</taxon>
        <taxon>Actinomycetes</taxon>
        <taxon>Kitasatosporales</taxon>
        <taxon>Streptomycetaceae</taxon>
        <taxon>Kitasatospora</taxon>
    </lineage>
</organism>
<evidence type="ECO:0000313" key="4">
    <source>
        <dbReference type="Proteomes" id="UP000027178"/>
    </source>
</evidence>
<reference evidence="3 4" key="1">
    <citation type="submission" date="2014-05" db="EMBL/GenBank/DDBJ databases">
        <title>Draft Genome Sequence of Kitasatospora cheerisanensis KCTC 2395.</title>
        <authorList>
            <person name="Nam D.H."/>
        </authorList>
    </citation>
    <scope>NUCLEOTIDE SEQUENCE [LARGE SCALE GENOMIC DNA]</scope>
    <source>
        <strain evidence="3 4">KCTC 2395</strain>
    </source>
</reference>
<proteinExistence type="predicted"/>
<dbReference type="Gene3D" id="3.40.50.1820">
    <property type="entry name" value="alpha/beta hydrolase"/>
    <property type="match status" value="1"/>
</dbReference>
<comment type="caution">
    <text evidence="3">The sequence shown here is derived from an EMBL/GenBank/DDBJ whole genome shotgun (WGS) entry which is preliminary data.</text>
</comment>
<dbReference type="HOGENOM" id="CLU_037947_0_1_11"/>
<dbReference type="PANTHER" id="PTHR48098">
    <property type="entry name" value="ENTEROCHELIN ESTERASE-RELATED"/>
    <property type="match status" value="1"/>
</dbReference>